<evidence type="ECO:0000313" key="2">
    <source>
        <dbReference type="Proteomes" id="UP001549036"/>
    </source>
</evidence>
<dbReference type="EMBL" id="JBEPLM010000030">
    <property type="protein sequence ID" value="MET3597753.1"/>
    <property type="molecule type" value="Genomic_DNA"/>
</dbReference>
<sequence length="31" mass="3513">MDEADRAYSTFVFLNCWQGQVGKESLDHPAP</sequence>
<comment type="caution">
    <text evidence="1">The sequence shown here is derived from an EMBL/GenBank/DDBJ whole genome shotgun (WGS) entry which is preliminary data.</text>
</comment>
<proteinExistence type="predicted"/>
<protein>
    <submittedName>
        <fullName evidence="1">Uncharacterized protein</fullName>
    </submittedName>
</protein>
<keyword evidence="2" id="KW-1185">Reference proteome</keyword>
<reference evidence="1 2" key="1">
    <citation type="submission" date="2024-06" db="EMBL/GenBank/DDBJ databases">
        <title>Genomic Encyclopedia of Type Strains, Phase IV (KMG-IV): sequencing the most valuable type-strain genomes for metagenomic binning, comparative biology and taxonomic classification.</title>
        <authorList>
            <person name="Goeker M."/>
        </authorList>
    </citation>
    <scope>NUCLEOTIDE SEQUENCE [LARGE SCALE GENOMIC DNA]</scope>
    <source>
        <strain evidence="1 2">DSM 29846</strain>
    </source>
</reference>
<evidence type="ECO:0000313" key="1">
    <source>
        <dbReference type="EMBL" id="MET3597753.1"/>
    </source>
</evidence>
<gene>
    <name evidence="1" type="ORF">ABID26_007179</name>
</gene>
<dbReference type="Proteomes" id="UP001549036">
    <property type="component" value="Unassembled WGS sequence"/>
</dbReference>
<organism evidence="1 2">
    <name type="scientific">Mesorhizobium shonense</name>
    <dbReference type="NCBI Taxonomy" id="1209948"/>
    <lineage>
        <taxon>Bacteria</taxon>
        <taxon>Pseudomonadati</taxon>
        <taxon>Pseudomonadota</taxon>
        <taxon>Alphaproteobacteria</taxon>
        <taxon>Hyphomicrobiales</taxon>
        <taxon>Phyllobacteriaceae</taxon>
        <taxon>Mesorhizobium</taxon>
    </lineage>
</organism>
<accession>A0ABV2I5I1</accession>
<name>A0ABV2I5I1_9HYPH</name>